<accession>A0A822XXA5</accession>
<evidence type="ECO:0000313" key="2">
    <source>
        <dbReference type="Proteomes" id="UP000607653"/>
    </source>
</evidence>
<dbReference type="EMBL" id="DUZY01000001">
    <property type="protein sequence ID" value="DAD24960.1"/>
    <property type="molecule type" value="Genomic_DNA"/>
</dbReference>
<proteinExistence type="predicted"/>
<gene>
    <name evidence="1" type="ORF">HUJ06_026425</name>
</gene>
<reference evidence="1 2" key="1">
    <citation type="journal article" date="2020" name="Mol. Biol. Evol.">
        <title>Distinct Expression and Methylation Patterns for Genes with Different Fates following a Single Whole-Genome Duplication in Flowering Plants.</title>
        <authorList>
            <person name="Shi T."/>
            <person name="Rahmani R.S."/>
            <person name="Gugger P.F."/>
            <person name="Wang M."/>
            <person name="Li H."/>
            <person name="Zhang Y."/>
            <person name="Li Z."/>
            <person name="Wang Q."/>
            <person name="Van de Peer Y."/>
            <person name="Marchal K."/>
            <person name="Chen J."/>
        </authorList>
    </citation>
    <scope>NUCLEOTIDE SEQUENCE [LARGE SCALE GENOMIC DNA]</scope>
    <source>
        <tissue evidence="1">Leaf</tissue>
    </source>
</reference>
<name>A0A822XXA5_NELNU</name>
<protein>
    <submittedName>
        <fullName evidence="1">Uncharacterized protein</fullName>
    </submittedName>
</protein>
<organism evidence="1 2">
    <name type="scientific">Nelumbo nucifera</name>
    <name type="common">Sacred lotus</name>
    <dbReference type="NCBI Taxonomy" id="4432"/>
    <lineage>
        <taxon>Eukaryota</taxon>
        <taxon>Viridiplantae</taxon>
        <taxon>Streptophyta</taxon>
        <taxon>Embryophyta</taxon>
        <taxon>Tracheophyta</taxon>
        <taxon>Spermatophyta</taxon>
        <taxon>Magnoliopsida</taxon>
        <taxon>Proteales</taxon>
        <taxon>Nelumbonaceae</taxon>
        <taxon>Nelumbo</taxon>
    </lineage>
</organism>
<comment type="caution">
    <text evidence="1">The sequence shown here is derived from an EMBL/GenBank/DDBJ whole genome shotgun (WGS) entry which is preliminary data.</text>
</comment>
<sequence length="42" mass="4904">MRTQKAFIEKRALEQRYAILVTFDIGINTAWLDGEFVSTVDR</sequence>
<dbReference type="Proteomes" id="UP000607653">
    <property type="component" value="Unassembled WGS sequence"/>
</dbReference>
<dbReference type="AlphaFoldDB" id="A0A822XXA5"/>
<keyword evidence="2" id="KW-1185">Reference proteome</keyword>
<evidence type="ECO:0000313" key="1">
    <source>
        <dbReference type="EMBL" id="DAD24960.1"/>
    </source>
</evidence>